<sequence length="586" mass="64464">MPGTDISASLRAGEMTEQQVAHEQSKLRQCLQLLSRDQGICRPNLLEFLNGHLADLKLLWSINPDRGAEAARQTIRASIYALVAQLVPRQSKQPLALEQRAVQYQRVVLAYFNALRDDLGLQDMSLTQRREWLADPKRGPLKVAVRTSQRDFDDAISQIAEMLTHGDYKPIRSEDGDLPTNNLTSSQLGATEPESAPAADAPSEPDASPADLPPTSPDVTVDELRAYSAPIRQAEVPVFVPTVDDLAVSLAMRRGMHKVKFILEYTAHVGVSAGRTPKQISHRARSALADLKRMADARMGTAKMRNAARRARWSSPTAYSDFDIDTEDGARNMYRQLTQEATEAVCSGEMSVNEVVSILRSNVLRPDISGHDPNLMTEQIALSVDRMRRVLIGEDNTLQGRVIDEEGNVIPGLQQATGASVRRNRDGQIVGHGANLISNSEIDAWMRGVLEHTHPSQLAAANLTSIRILTNHMRERLDRSVEAQKALEQKAAEAAKEFGKDSPEAVAAQGALVWAELETKRQIAAVDVLGDAMRSASPAKMRYFVENVSGETIDMGAAGLMYIGRLIELLRGDEDFRRYRGLLGGD</sequence>
<comment type="caution">
    <text evidence="2">The sequence shown here is derived from an EMBL/GenBank/DDBJ whole genome shotgun (WGS) entry which is preliminary data.</text>
</comment>
<feature type="region of interest" description="Disordered" evidence="1">
    <location>
        <begin position="167"/>
        <end position="219"/>
    </location>
</feature>
<proteinExistence type="predicted"/>
<evidence type="ECO:0000313" key="2">
    <source>
        <dbReference type="EMBL" id="MDQ7903082.1"/>
    </source>
</evidence>
<dbReference type="EMBL" id="JAVHUY010000001">
    <property type="protein sequence ID" value="MDQ7903082.1"/>
    <property type="molecule type" value="Genomic_DNA"/>
</dbReference>
<name>A0ABU0ZAV6_9ACTN</name>
<accession>A0ABU0ZAV6</accession>
<dbReference type="Proteomes" id="UP001230908">
    <property type="component" value="Unassembled WGS sequence"/>
</dbReference>
<feature type="compositionally biased region" description="Low complexity" evidence="1">
    <location>
        <begin position="190"/>
        <end position="210"/>
    </location>
</feature>
<reference evidence="2 3" key="1">
    <citation type="submission" date="2023-08" db="EMBL/GenBank/DDBJ databases">
        <title>Phytohabitans sansha sp. nov., isolated from marine sediment.</title>
        <authorList>
            <person name="Zhao Y."/>
            <person name="Yi K."/>
        </authorList>
    </citation>
    <scope>NUCLEOTIDE SEQUENCE [LARGE SCALE GENOMIC DNA]</scope>
    <source>
        <strain evidence="2 3">ZYX-F-186</strain>
    </source>
</reference>
<protein>
    <submittedName>
        <fullName evidence="2">Uncharacterized protein</fullName>
    </submittedName>
</protein>
<evidence type="ECO:0000313" key="3">
    <source>
        <dbReference type="Proteomes" id="UP001230908"/>
    </source>
</evidence>
<dbReference type="RefSeq" id="WP_308710353.1">
    <property type="nucleotide sequence ID" value="NZ_JAVHUY010000001.1"/>
</dbReference>
<evidence type="ECO:0000256" key="1">
    <source>
        <dbReference type="SAM" id="MobiDB-lite"/>
    </source>
</evidence>
<gene>
    <name evidence="2" type="ORF">RB614_00920</name>
</gene>
<feature type="compositionally biased region" description="Polar residues" evidence="1">
    <location>
        <begin position="179"/>
        <end position="189"/>
    </location>
</feature>
<organism evidence="2 3">
    <name type="scientific">Phytohabitans maris</name>
    <dbReference type="NCBI Taxonomy" id="3071409"/>
    <lineage>
        <taxon>Bacteria</taxon>
        <taxon>Bacillati</taxon>
        <taxon>Actinomycetota</taxon>
        <taxon>Actinomycetes</taxon>
        <taxon>Micromonosporales</taxon>
        <taxon>Micromonosporaceae</taxon>
    </lineage>
</organism>
<keyword evidence="3" id="KW-1185">Reference proteome</keyword>